<name>A0A1W1I040_9BACT</name>
<comment type="similarity">
    <text evidence="3">Belongs to the glycosyltransferase 2 family.</text>
</comment>
<dbReference type="Proteomes" id="UP000192042">
    <property type="component" value="Chromosome I"/>
</dbReference>
<comment type="subcellular location">
    <subcellularLocation>
        <location evidence="1">Endoplasmic reticulum membrane</location>
        <topology evidence="1">Single-pass membrane protein</topology>
    </subcellularLocation>
</comment>
<accession>A0A1W1I040</accession>
<keyword evidence="8" id="KW-0256">Endoplasmic reticulum</keyword>
<evidence type="ECO:0000256" key="7">
    <source>
        <dbReference type="ARBA" id="ARBA00022692"/>
    </source>
</evidence>
<dbReference type="OrthoDB" id="9810303at2"/>
<evidence type="ECO:0000256" key="9">
    <source>
        <dbReference type="ARBA" id="ARBA00022968"/>
    </source>
</evidence>
<evidence type="ECO:0000256" key="5">
    <source>
        <dbReference type="ARBA" id="ARBA00022676"/>
    </source>
</evidence>
<evidence type="ECO:0000256" key="11">
    <source>
        <dbReference type="ARBA" id="ARBA00023136"/>
    </source>
</evidence>
<evidence type="ECO:0000259" key="13">
    <source>
        <dbReference type="Pfam" id="PF00535"/>
    </source>
</evidence>
<evidence type="ECO:0000256" key="3">
    <source>
        <dbReference type="ARBA" id="ARBA00006739"/>
    </source>
</evidence>
<dbReference type="KEGG" id="nja:NSJP_0170"/>
<proteinExistence type="inferred from homology"/>
<dbReference type="PANTHER" id="PTHR10859">
    <property type="entry name" value="GLYCOSYL TRANSFERASE"/>
    <property type="match status" value="1"/>
</dbReference>
<dbReference type="InterPro" id="IPR035518">
    <property type="entry name" value="DPG_synthase"/>
</dbReference>
<evidence type="ECO:0000256" key="2">
    <source>
        <dbReference type="ARBA" id="ARBA00004922"/>
    </source>
</evidence>
<gene>
    <name evidence="14" type="ORF">NSJP_0170</name>
</gene>
<evidence type="ECO:0000256" key="1">
    <source>
        <dbReference type="ARBA" id="ARBA00004389"/>
    </source>
</evidence>
<evidence type="ECO:0000313" key="15">
    <source>
        <dbReference type="Proteomes" id="UP000192042"/>
    </source>
</evidence>
<dbReference type="EMBL" id="LT828648">
    <property type="protein sequence ID" value="SLM46342.1"/>
    <property type="molecule type" value="Genomic_DNA"/>
</dbReference>
<dbReference type="Gene3D" id="3.90.550.10">
    <property type="entry name" value="Spore Coat Polysaccharide Biosynthesis Protein SpsA, Chain A"/>
    <property type="match status" value="1"/>
</dbReference>
<evidence type="ECO:0000256" key="8">
    <source>
        <dbReference type="ARBA" id="ARBA00022824"/>
    </source>
</evidence>
<dbReference type="AlphaFoldDB" id="A0A1W1I040"/>
<evidence type="ECO:0000256" key="6">
    <source>
        <dbReference type="ARBA" id="ARBA00022679"/>
    </source>
</evidence>
<dbReference type="Pfam" id="PF00535">
    <property type="entry name" value="Glycos_transf_2"/>
    <property type="match status" value="1"/>
</dbReference>
<comment type="pathway">
    <text evidence="2">Protein modification; protein glycosylation.</text>
</comment>
<dbReference type="GO" id="GO:0004581">
    <property type="term" value="F:dolichyl-phosphate beta-glucosyltransferase activity"/>
    <property type="evidence" value="ECO:0007669"/>
    <property type="project" value="UniProtKB-EC"/>
</dbReference>
<sequence>MHHSIIIPAYNEAGRILPYLRRITDYMRGRGNPYEILVVDDGSTDATPSVVDGLSACIPEISLLRLPGRRGKGAAVKRGMQAATGQLQLFADADGATPIEELARLEQALETGAHLAIGSRALASRLPEFSVRAKLYRTILGGLFNAAVRQGGIRNISDTQCGFKLFRRTVAQDLFGVATIEGYGLDLELLYVAQRRGYRIAEVPINWTDQPGSKVRVWRDGLLMMRELARVRQNDRKGLYHTAAFAESLAANPSRRLGLPLN</sequence>
<dbReference type="RefSeq" id="WP_080885046.1">
    <property type="nucleotide sequence ID" value="NZ_LT828648.1"/>
</dbReference>
<dbReference type="EC" id="2.4.1.117" evidence="4"/>
<dbReference type="PANTHER" id="PTHR10859:SF91">
    <property type="entry name" value="DOLICHYL-PHOSPHATE BETA-GLUCOSYLTRANSFERASE"/>
    <property type="match status" value="1"/>
</dbReference>
<evidence type="ECO:0000256" key="12">
    <source>
        <dbReference type="ARBA" id="ARBA00045097"/>
    </source>
</evidence>
<organism evidence="14 15">
    <name type="scientific">Nitrospira japonica</name>
    <dbReference type="NCBI Taxonomy" id="1325564"/>
    <lineage>
        <taxon>Bacteria</taxon>
        <taxon>Pseudomonadati</taxon>
        <taxon>Nitrospirota</taxon>
        <taxon>Nitrospiria</taxon>
        <taxon>Nitrospirales</taxon>
        <taxon>Nitrospiraceae</taxon>
        <taxon>Nitrospira</taxon>
    </lineage>
</organism>
<reference evidence="14 15" key="1">
    <citation type="submission" date="2017-03" db="EMBL/GenBank/DDBJ databases">
        <authorList>
            <person name="Afonso C.L."/>
            <person name="Miller P.J."/>
            <person name="Scott M.A."/>
            <person name="Spackman E."/>
            <person name="Goraichik I."/>
            <person name="Dimitrov K.M."/>
            <person name="Suarez D.L."/>
            <person name="Swayne D.E."/>
        </authorList>
    </citation>
    <scope>NUCLEOTIDE SEQUENCE [LARGE SCALE GENOMIC DNA]</scope>
    <source>
        <strain evidence="14">Genome sequencing of Nitrospira japonica strain NJ11</strain>
    </source>
</reference>
<dbReference type="GO" id="GO:0006487">
    <property type="term" value="P:protein N-linked glycosylation"/>
    <property type="evidence" value="ECO:0007669"/>
    <property type="project" value="TreeGrafter"/>
</dbReference>
<keyword evidence="6 14" id="KW-0808">Transferase</keyword>
<evidence type="ECO:0000313" key="14">
    <source>
        <dbReference type="EMBL" id="SLM46342.1"/>
    </source>
</evidence>
<protein>
    <recommendedName>
        <fullName evidence="4">dolichyl-phosphate beta-glucosyltransferase</fullName>
        <ecNumber evidence="4">2.4.1.117</ecNumber>
    </recommendedName>
</protein>
<dbReference type="InterPro" id="IPR001173">
    <property type="entry name" value="Glyco_trans_2-like"/>
</dbReference>
<evidence type="ECO:0000256" key="4">
    <source>
        <dbReference type="ARBA" id="ARBA00012583"/>
    </source>
</evidence>
<comment type="catalytic activity">
    <reaction evidence="12">
        <text>a di-trans,poly-cis-dolichyl phosphate + UDP-alpha-D-glucose = a di-trans,poly-cis-dolichyl beta-D-glucosyl phosphate + UDP</text>
        <dbReference type="Rhea" id="RHEA:15401"/>
        <dbReference type="Rhea" id="RHEA-COMP:19498"/>
        <dbReference type="Rhea" id="RHEA-COMP:19502"/>
        <dbReference type="ChEBI" id="CHEBI:57525"/>
        <dbReference type="ChEBI" id="CHEBI:57683"/>
        <dbReference type="ChEBI" id="CHEBI:58223"/>
        <dbReference type="ChEBI" id="CHEBI:58885"/>
        <dbReference type="EC" id="2.4.1.117"/>
    </reaction>
    <physiologicalReaction direction="left-to-right" evidence="12">
        <dbReference type="Rhea" id="RHEA:15402"/>
    </physiologicalReaction>
</comment>
<keyword evidence="9" id="KW-0735">Signal-anchor</keyword>
<keyword evidence="7" id="KW-0812">Transmembrane</keyword>
<feature type="domain" description="Glycosyltransferase 2-like" evidence="13">
    <location>
        <begin position="4"/>
        <end position="175"/>
    </location>
</feature>
<dbReference type="CDD" id="cd04188">
    <property type="entry name" value="DPG_synthase"/>
    <property type="match status" value="1"/>
</dbReference>
<evidence type="ECO:0000256" key="10">
    <source>
        <dbReference type="ARBA" id="ARBA00022989"/>
    </source>
</evidence>
<dbReference type="InterPro" id="IPR029044">
    <property type="entry name" value="Nucleotide-diphossugar_trans"/>
</dbReference>
<dbReference type="SUPFAM" id="SSF53448">
    <property type="entry name" value="Nucleotide-diphospho-sugar transferases"/>
    <property type="match status" value="1"/>
</dbReference>
<keyword evidence="11" id="KW-0472">Membrane</keyword>
<keyword evidence="10" id="KW-1133">Transmembrane helix</keyword>
<keyword evidence="5 14" id="KW-0328">Glycosyltransferase</keyword>
<keyword evidence="15" id="KW-1185">Reference proteome</keyword>